<evidence type="ECO:0000259" key="4">
    <source>
        <dbReference type="SMART" id="SM00646"/>
    </source>
</evidence>
<dbReference type="Pfam" id="PF01520">
    <property type="entry name" value="Amidase_3"/>
    <property type="match status" value="1"/>
</dbReference>
<evidence type="ECO:0000313" key="5">
    <source>
        <dbReference type="EMBL" id="SMQ77243.1"/>
    </source>
</evidence>
<dbReference type="Proteomes" id="UP000194469">
    <property type="component" value="Unassembled WGS sequence"/>
</dbReference>
<evidence type="ECO:0000313" key="6">
    <source>
        <dbReference type="Proteomes" id="UP000194469"/>
    </source>
</evidence>
<organism evidence="5 6">
    <name type="scientific">Sphingopyxis terrae subsp. ummariensis</name>
    <dbReference type="NCBI Taxonomy" id="429001"/>
    <lineage>
        <taxon>Bacteria</taxon>
        <taxon>Pseudomonadati</taxon>
        <taxon>Pseudomonadota</taxon>
        <taxon>Alphaproteobacteria</taxon>
        <taxon>Sphingomonadales</taxon>
        <taxon>Sphingomonadaceae</taxon>
        <taxon>Sphingopyxis</taxon>
    </lineage>
</organism>
<dbReference type="PANTHER" id="PTHR30404">
    <property type="entry name" value="N-ACETYLMURAMOYL-L-ALANINE AMIDASE"/>
    <property type="match status" value="1"/>
</dbReference>
<dbReference type="CDD" id="cd02696">
    <property type="entry name" value="MurNAc-LAA"/>
    <property type="match status" value="1"/>
</dbReference>
<feature type="domain" description="MurNAc-LAA" evidence="4">
    <location>
        <begin position="256"/>
        <end position="410"/>
    </location>
</feature>
<dbReference type="InterPro" id="IPR002508">
    <property type="entry name" value="MurNAc-LAA_cat"/>
</dbReference>
<dbReference type="AlphaFoldDB" id="A0A1Y6FXF1"/>
<reference evidence="6" key="1">
    <citation type="submission" date="2017-04" db="EMBL/GenBank/DDBJ databases">
        <authorList>
            <person name="Varghese N."/>
            <person name="Submissions S."/>
        </authorList>
    </citation>
    <scope>NUCLEOTIDE SEQUENCE [LARGE SCALE GENOMIC DNA]</scope>
    <source>
        <strain evidence="6">UI2</strain>
    </source>
</reference>
<dbReference type="PANTHER" id="PTHR30404:SF0">
    <property type="entry name" value="N-ACETYLMURAMOYL-L-ALANINE AMIDASE AMIC"/>
    <property type="match status" value="1"/>
</dbReference>
<dbReference type="GO" id="GO:0008745">
    <property type="term" value="F:N-acetylmuramoyl-L-alanine amidase activity"/>
    <property type="evidence" value="ECO:0007669"/>
    <property type="project" value="UniProtKB-EC"/>
</dbReference>
<proteinExistence type="predicted"/>
<dbReference type="EMBL" id="FXWL01000002">
    <property type="protein sequence ID" value="SMQ77243.1"/>
    <property type="molecule type" value="Genomic_DNA"/>
</dbReference>
<dbReference type="SMART" id="SM00646">
    <property type="entry name" value="Ami_3"/>
    <property type="match status" value="1"/>
</dbReference>
<evidence type="ECO:0000256" key="1">
    <source>
        <dbReference type="ARBA" id="ARBA00001561"/>
    </source>
</evidence>
<dbReference type="EC" id="3.5.1.28" evidence="2"/>
<sequence length="422" mass="45364">MFSNKRWTIARRGRHNRAMGLILVLIATILSIPAAIAGDIRAVEIGDREVTLRFADVVAGASAFVLAGPDRIALDILGADPGRSPQGSGLVSAVRQGRPAADTARVVLDLARPAVVTDARFAADGRSLSLRLRPVSADEFERAAKTPRTEWQPPLNFRAKPPEKRYSVTVPIGAPKPAPALPKIEGPNNPRLPLVVIDAGHGGHDPGAISPHSGKREKDITLGIARAIRDDLVASGRVRVALTRSDDRFLVLEERYGIARRLKADLFISIHADAAENEEAHGASVYTLSEVASDREAARLAARENKANIINGVDLGAHSGEVSSILLDLTQRETMNVASDFARLLQREAADDVTFRTTAHRFASFVVLKAPDTPSILFETGFISNKDDSEFLASAAGQKKVARGVRDAIQVHFARQIAAVGR</sequence>
<accession>A0A1Y6FXF1</accession>
<evidence type="ECO:0000256" key="2">
    <source>
        <dbReference type="ARBA" id="ARBA00011901"/>
    </source>
</evidence>
<dbReference type="RefSeq" id="WP_086457631.1">
    <property type="nucleotide sequence ID" value="NZ_FXWL01000002.1"/>
</dbReference>
<protein>
    <recommendedName>
        <fullName evidence="2">N-acetylmuramoyl-L-alanine amidase</fullName>
        <ecNumber evidence="2">3.5.1.28</ecNumber>
    </recommendedName>
</protein>
<evidence type="ECO:0000256" key="3">
    <source>
        <dbReference type="ARBA" id="ARBA00022801"/>
    </source>
</evidence>
<comment type="catalytic activity">
    <reaction evidence="1">
        <text>Hydrolyzes the link between N-acetylmuramoyl residues and L-amino acid residues in certain cell-wall glycopeptides.</text>
        <dbReference type="EC" id="3.5.1.28"/>
    </reaction>
</comment>
<dbReference type="Gene3D" id="3.40.630.40">
    <property type="entry name" value="Zn-dependent exopeptidases"/>
    <property type="match status" value="1"/>
</dbReference>
<gene>
    <name evidence="5" type="ORF">SAMN06295984_2652</name>
</gene>
<dbReference type="SUPFAM" id="SSF53187">
    <property type="entry name" value="Zn-dependent exopeptidases"/>
    <property type="match status" value="1"/>
</dbReference>
<dbReference type="GeneID" id="303002967"/>
<name>A0A1Y6FXF1_9SPHN</name>
<dbReference type="GO" id="GO:0009253">
    <property type="term" value="P:peptidoglycan catabolic process"/>
    <property type="evidence" value="ECO:0007669"/>
    <property type="project" value="InterPro"/>
</dbReference>
<keyword evidence="3" id="KW-0378">Hydrolase</keyword>
<dbReference type="Gene3D" id="2.60.40.3500">
    <property type="match status" value="1"/>
</dbReference>
<keyword evidence="6" id="KW-1185">Reference proteome</keyword>
<dbReference type="GO" id="GO:0030288">
    <property type="term" value="C:outer membrane-bounded periplasmic space"/>
    <property type="evidence" value="ECO:0007669"/>
    <property type="project" value="TreeGrafter"/>
</dbReference>
<dbReference type="InterPro" id="IPR050695">
    <property type="entry name" value="N-acetylmuramoyl_amidase_3"/>
</dbReference>